<reference evidence="6 7" key="1">
    <citation type="submission" date="2020-08" db="EMBL/GenBank/DDBJ databases">
        <title>Genomic Encyclopedia of Type Strains, Phase IV (KMG-IV): sequencing the most valuable type-strain genomes for metagenomic binning, comparative biology and taxonomic classification.</title>
        <authorList>
            <person name="Goeker M."/>
        </authorList>
    </citation>
    <scope>NUCLEOTIDE SEQUENCE [LARGE SCALE GENOMIC DNA]</scope>
    <source>
        <strain evidence="6 7">DSM 4737</strain>
    </source>
</reference>
<gene>
    <name evidence="6" type="ORF">GGR13_002580</name>
</gene>
<dbReference type="InterPro" id="IPR023753">
    <property type="entry name" value="FAD/NAD-binding_dom"/>
</dbReference>
<dbReference type="Gene3D" id="3.50.50.100">
    <property type="match status" value="1"/>
</dbReference>
<dbReference type="InterPro" id="IPR036188">
    <property type="entry name" value="FAD/NAD-bd_sf"/>
</dbReference>
<evidence type="ECO:0000256" key="4">
    <source>
        <dbReference type="ARBA" id="ARBA00023002"/>
    </source>
</evidence>
<accession>A0A7W9CKA4</accession>
<organism evidence="6 7">
    <name type="scientific">Brevundimonas variabilis</name>
    <dbReference type="NCBI Taxonomy" id="74312"/>
    <lineage>
        <taxon>Bacteria</taxon>
        <taxon>Pseudomonadati</taxon>
        <taxon>Pseudomonadota</taxon>
        <taxon>Alphaproteobacteria</taxon>
        <taxon>Caulobacterales</taxon>
        <taxon>Caulobacteraceae</taxon>
        <taxon>Brevundimonas</taxon>
    </lineage>
</organism>
<dbReference type="PANTHER" id="PTHR42913:SF9">
    <property type="entry name" value="SLR1591 PROTEIN"/>
    <property type="match status" value="1"/>
</dbReference>
<proteinExistence type="predicted"/>
<evidence type="ECO:0000256" key="3">
    <source>
        <dbReference type="ARBA" id="ARBA00022827"/>
    </source>
</evidence>
<protein>
    <submittedName>
        <fullName evidence="6">NADH dehydrogenase FAD-containing subunit</fullName>
    </submittedName>
</protein>
<keyword evidence="2" id="KW-0285">Flavoprotein</keyword>
<evidence type="ECO:0000259" key="5">
    <source>
        <dbReference type="Pfam" id="PF07992"/>
    </source>
</evidence>
<feature type="domain" description="FAD/NAD(P)-binding" evidence="5">
    <location>
        <begin position="10"/>
        <end position="291"/>
    </location>
</feature>
<dbReference type="Pfam" id="PF07992">
    <property type="entry name" value="Pyr_redox_2"/>
    <property type="match status" value="1"/>
</dbReference>
<name>A0A7W9CKA4_9CAUL</name>
<dbReference type="PRINTS" id="PR00411">
    <property type="entry name" value="PNDRDTASEI"/>
</dbReference>
<dbReference type="InterPro" id="IPR051169">
    <property type="entry name" value="NADH-Q_oxidoreductase"/>
</dbReference>
<evidence type="ECO:0000313" key="7">
    <source>
        <dbReference type="Proteomes" id="UP000545037"/>
    </source>
</evidence>
<sequence length="373" mass="39129">MTSTRVAPIHLVLVGAGHAHLAVIASAARLRAAGVHPVLIAPATFDYSGLATGVLSGALSTGSARIDIATLTRKHDVPHTVAEVIGIDRPARILALENGSQAAYDVVSFNIGSTVEAPQDWIGRDGVWPVKPLSSLFALRAALEAHMAAGSTPPAIVVAGDGPTGFEIAAALTGLHQRHGCAVNLTLTGPKADARWAPGSAGHSMTRSLDRRGVKRVLAQVVAHEPGHVSLSDGQTLACDHLVLATGLRASILTQTLDLPLDDRGRIKVAPILCSIADNRVFAAGDCATIKGDPRPFAGVFGVRAADVLIDNLCALGTGTKPRPYRPQKHWLSIMDLGDDTGLAMRDGLWWQGRLALALKRRLDLGFVARSRT</sequence>
<keyword evidence="7" id="KW-1185">Reference proteome</keyword>
<dbReference type="GO" id="GO:0003955">
    <property type="term" value="F:NAD(P)H dehydrogenase (quinone) activity"/>
    <property type="evidence" value="ECO:0007669"/>
    <property type="project" value="TreeGrafter"/>
</dbReference>
<keyword evidence="3" id="KW-0274">FAD</keyword>
<dbReference type="RefSeq" id="WP_183213931.1">
    <property type="nucleotide sequence ID" value="NZ_JACHOR010000004.1"/>
</dbReference>
<dbReference type="EMBL" id="JACHOR010000004">
    <property type="protein sequence ID" value="MBB5746973.1"/>
    <property type="molecule type" value="Genomic_DNA"/>
</dbReference>
<comment type="caution">
    <text evidence="6">The sequence shown here is derived from an EMBL/GenBank/DDBJ whole genome shotgun (WGS) entry which is preliminary data.</text>
</comment>
<comment type="cofactor">
    <cofactor evidence="1">
        <name>FAD</name>
        <dbReference type="ChEBI" id="CHEBI:57692"/>
    </cofactor>
</comment>
<dbReference type="SUPFAM" id="SSF51905">
    <property type="entry name" value="FAD/NAD(P)-binding domain"/>
    <property type="match status" value="1"/>
</dbReference>
<dbReference type="PANTHER" id="PTHR42913">
    <property type="entry name" value="APOPTOSIS-INDUCING FACTOR 1"/>
    <property type="match status" value="1"/>
</dbReference>
<keyword evidence="4" id="KW-0560">Oxidoreductase</keyword>
<evidence type="ECO:0000313" key="6">
    <source>
        <dbReference type="EMBL" id="MBB5746973.1"/>
    </source>
</evidence>
<dbReference type="Proteomes" id="UP000545037">
    <property type="component" value="Unassembled WGS sequence"/>
</dbReference>
<evidence type="ECO:0000256" key="2">
    <source>
        <dbReference type="ARBA" id="ARBA00022630"/>
    </source>
</evidence>
<evidence type="ECO:0000256" key="1">
    <source>
        <dbReference type="ARBA" id="ARBA00001974"/>
    </source>
</evidence>
<dbReference type="GO" id="GO:0019646">
    <property type="term" value="P:aerobic electron transport chain"/>
    <property type="evidence" value="ECO:0007669"/>
    <property type="project" value="TreeGrafter"/>
</dbReference>
<dbReference type="AlphaFoldDB" id="A0A7W9CKA4"/>